<protein>
    <submittedName>
        <fullName evidence="9">Sigma-70 family RNA polymerase sigma factor</fullName>
    </submittedName>
</protein>
<dbReference type="RefSeq" id="WP_129205102.1">
    <property type="nucleotide sequence ID" value="NZ_CP035495.1"/>
</dbReference>
<feature type="region of interest" description="Disordered" evidence="6">
    <location>
        <begin position="373"/>
        <end position="449"/>
    </location>
</feature>
<dbReference type="GO" id="GO:0016987">
    <property type="term" value="F:sigma factor activity"/>
    <property type="evidence" value="ECO:0007669"/>
    <property type="project" value="UniProtKB-KW"/>
</dbReference>
<keyword evidence="2" id="KW-0805">Transcription regulation</keyword>
<dbReference type="Gene3D" id="1.10.10.1320">
    <property type="entry name" value="Anti-sigma factor, zinc-finger domain"/>
    <property type="match status" value="1"/>
</dbReference>
<proteinExistence type="inferred from homology"/>
<feature type="compositionally biased region" description="Basic and acidic residues" evidence="6">
    <location>
        <begin position="426"/>
        <end position="439"/>
    </location>
</feature>
<keyword evidence="3" id="KW-0731">Sigma factor</keyword>
<gene>
    <name evidence="9" type="ORF">ET495_12700</name>
</gene>
<reference evidence="9 10" key="1">
    <citation type="submission" date="2019-01" db="EMBL/GenBank/DDBJ databases">
        <title>Genome sequencing of strain 2JSPR-7.</title>
        <authorList>
            <person name="Heo J."/>
            <person name="Kim S.-J."/>
            <person name="Kim J.-S."/>
            <person name="Hong S.-B."/>
            <person name="Kwon S.-W."/>
        </authorList>
    </citation>
    <scope>NUCLEOTIDE SEQUENCE [LARGE SCALE GENOMIC DNA]</scope>
    <source>
        <strain evidence="9 10">2JSPR-7</strain>
    </source>
</reference>
<dbReference type="NCBIfam" id="TIGR02937">
    <property type="entry name" value="sigma70-ECF"/>
    <property type="match status" value="1"/>
</dbReference>
<dbReference type="OrthoDB" id="4990598at2"/>
<evidence type="ECO:0000256" key="1">
    <source>
        <dbReference type="ARBA" id="ARBA00010641"/>
    </source>
</evidence>
<dbReference type="InterPro" id="IPR014284">
    <property type="entry name" value="RNA_pol_sigma-70_dom"/>
</dbReference>
<sequence>MNSTSLDLSDAELIAAVRRGDPDGEAFRTLFDRHWRVVRAVARLYGAGSDCDDAAQEAMLRVFEAIELGGGPDVAFRAYALTTVRNVAVSWSRRARAAPAGDATDVESVALERRFERGVDDAVADRSLLADAFSTVPARYQEVLWYTVVEGRTPQELAAHYGLAPNGVAVLAARARESLRRAWLTVHLGAPDVPDGCRAVMGVMVRRQRGDSLTPGVRARLERHLESCQRCREAALAVQHLARRLPAAVGPLAAVWALLLPGSAITAAHWCWPMLMVKAKAVVAAIVAMLAGLGVAMGFWTAHRGTALRLFPEEQVAATPAAVSLPLRRAPRPEMPLAFLCSPRYRPRHRLPLHRIPLHRLPRLPLAPCPRRLRRRPLVGPPSPPRRCCAGRYRHDGRPPHWAGSTTAGVTSSQSLEHPTGSSARRVTDSSPHRCESRPRASSARSGPT</sequence>
<keyword evidence="10" id="KW-1185">Reference proteome</keyword>
<feature type="domain" description="RNA polymerase sigma-70 region 2" evidence="8">
    <location>
        <begin position="30"/>
        <end position="96"/>
    </location>
</feature>
<dbReference type="InterPro" id="IPR039425">
    <property type="entry name" value="RNA_pol_sigma-70-like"/>
</dbReference>
<dbReference type="InterPro" id="IPR013325">
    <property type="entry name" value="RNA_pol_sigma_r2"/>
</dbReference>
<name>A0A4P6EMQ1_9MICO</name>
<dbReference type="GO" id="GO:0006352">
    <property type="term" value="P:DNA-templated transcription initiation"/>
    <property type="evidence" value="ECO:0007669"/>
    <property type="project" value="InterPro"/>
</dbReference>
<dbReference type="GO" id="GO:0003677">
    <property type="term" value="F:DNA binding"/>
    <property type="evidence" value="ECO:0007669"/>
    <property type="project" value="UniProtKB-KW"/>
</dbReference>
<evidence type="ECO:0000256" key="3">
    <source>
        <dbReference type="ARBA" id="ARBA00023082"/>
    </source>
</evidence>
<feature type="compositionally biased region" description="Low complexity" evidence="6">
    <location>
        <begin position="440"/>
        <end position="449"/>
    </location>
</feature>
<dbReference type="SUPFAM" id="SSF88946">
    <property type="entry name" value="Sigma2 domain of RNA polymerase sigma factors"/>
    <property type="match status" value="1"/>
</dbReference>
<evidence type="ECO:0000259" key="8">
    <source>
        <dbReference type="Pfam" id="PF04542"/>
    </source>
</evidence>
<dbReference type="KEGG" id="xyl:ET495_12700"/>
<evidence type="ECO:0000256" key="7">
    <source>
        <dbReference type="SAM" id="Phobius"/>
    </source>
</evidence>
<keyword evidence="7" id="KW-0472">Membrane</keyword>
<dbReference type="SUPFAM" id="SSF88659">
    <property type="entry name" value="Sigma3 and sigma4 domains of RNA polymerase sigma factors"/>
    <property type="match status" value="1"/>
</dbReference>
<comment type="similarity">
    <text evidence="1">Belongs to the sigma-70 factor family. ECF subfamily.</text>
</comment>
<evidence type="ECO:0000256" key="4">
    <source>
        <dbReference type="ARBA" id="ARBA00023125"/>
    </source>
</evidence>
<feature type="transmembrane region" description="Helical" evidence="7">
    <location>
        <begin position="253"/>
        <end position="275"/>
    </location>
</feature>
<dbReference type="InterPro" id="IPR007627">
    <property type="entry name" value="RNA_pol_sigma70_r2"/>
</dbReference>
<dbReference type="Gene3D" id="1.10.1740.10">
    <property type="match status" value="1"/>
</dbReference>
<keyword evidence="7" id="KW-0812">Transmembrane</keyword>
<feature type="transmembrane region" description="Helical" evidence="7">
    <location>
        <begin position="281"/>
        <end position="302"/>
    </location>
</feature>
<feature type="compositionally biased region" description="Polar residues" evidence="6">
    <location>
        <begin position="404"/>
        <end position="425"/>
    </location>
</feature>
<evidence type="ECO:0000313" key="9">
    <source>
        <dbReference type="EMBL" id="QAY63942.1"/>
    </source>
</evidence>
<dbReference type="Pfam" id="PF04542">
    <property type="entry name" value="Sigma70_r2"/>
    <property type="match status" value="1"/>
</dbReference>
<evidence type="ECO:0000256" key="5">
    <source>
        <dbReference type="ARBA" id="ARBA00023163"/>
    </source>
</evidence>
<dbReference type="Proteomes" id="UP000291758">
    <property type="component" value="Chromosome"/>
</dbReference>
<dbReference type="AlphaFoldDB" id="A0A4P6EMQ1"/>
<dbReference type="InterPro" id="IPR036388">
    <property type="entry name" value="WH-like_DNA-bd_sf"/>
</dbReference>
<accession>A0A4P6EMQ1</accession>
<keyword evidence="7" id="KW-1133">Transmembrane helix</keyword>
<dbReference type="InterPro" id="IPR041916">
    <property type="entry name" value="Anti_sigma_zinc_sf"/>
</dbReference>
<dbReference type="InterPro" id="IPR013324">
    <property type="entry name" value="RNA_pol_sigma_r3/r4-like"/>
</dbReference>
<dbReference type="Gene3D" id="1.10.10.10">
    <property type="entry name" value="Winged helix-like DNA-binding domain superfamily/Winged helix DNA-binding domain"/>
    <property type="match status" value="1"/>
</dbReference>
<evidence type="ECO:0000256" key="6">
    <source>
        <dbReference type="SAM" id="MobiDB-lite"/>
    </source>
</evidence>
<dbReference type="PANTHER" id="PTHR43133:SF8">
    <property type="entry name" value="RNA POLYMERASE SIGMA FACTOR HI_1459-RELATED"/>
    <property type="match status" value="1"/>
</dbReference>
<keyword evidence="5" id="KW-0804">Transcription</keyword>
<dbReference type="PANTHER" id="PTHR43133">
    <property type="entry name" value="RNA POLYMERASE ECF-TYPE SIGMA FACTO"/>
    <property type="match status" value="1"/>
</dbReference>
<evidence type="ECO:0000313" key="10">
    <source>
        <dbReference type="Proteomes" id="UP000291758"/>
    </source>
</evidence>
<organism evidence="9 10">
    <name type="scientific">Xylanimonas allomyrinae</name>
    <dbReference type="NCBI Taxonomy" id="2509459"/>
    <lineage>
        <taxon>Bacteria</taxon>
        <taxon>Bacillati</taxon>
        <taxon>Actinomycetota</taxon>
        <taxon>Actinomycetes</taxon>
        <taxon>Micrococcales</taxon>
        <taxon>Promicromonosporaceae</taxon>
        <taxon>Xylanimonas</taxon>
    </lineage>
</organism>
<dbReference type="EMBL" id="CP035495">
    <property type="protein sequence ID" value="QAY63942.1"/>
    <property type="molecule type" value="Genomic_DNA"/>
</dbReference>
<keyword evidence="4" id="KW-0238">DNA-binding</keyword>
<evidence type="ECO:0000256" key="2">
    <source>
        <dbReference type="ARBA" id="ARBA00023015"/>
    </source>
</evidence>